<dbReference type="CDD" id="cd00009">
    <property type="entry name" value="AAA"/>
    <property type="match status" value="1"/>
</dbReference>
<dbReference type="InterPro" id="IPR050238">
    <property type="entry name" value="DNA_Rep/Repair_Clamp_Loader"/>
</dbReference>
<dbReference type="Gene3D" id="3.40.50.300">
    <property type="entry name" value="P-loop containing nucleotide triphosphate hydrolases"/>
    <property type="match status" value="1"/>
</dbReference>
<dbReference type="Pfam" id="PF13177">
    <property type="entry name" value="DNA_pol3_delta2"/>
    <property type="match status" value="1"/>
</dbReference>
<accession>A0ABX3CP05</accession>
<dbReference type="InterPro" id="IPR027417">
    <property type="entry name" value="P-loop_NTPase"/>
</dbReference>
<organism evidence="1 2">
    <name type="scientific">Cytobacillus oceanisediminis</name>
    <dbReference type="NCBI Taxonomy" id="665099"/>
    <lineage>
        <taxon>Bacteria</taxon>
        <taxon>Bacillati</taxon>
        <taxon>Bacillota</taxon>
        <taxon>Bacilli</taxon>
        <taxon>Bacillales</taxon>
        <taxon>Bacillaceae</taxon>
        <taxon>Cytobacillus</taxon>
    </lineage>
</organism>
<evidence type="ECO:0000313" key="2">
    <source>
        <dbReference type="Proteomes" id="UP000180194"/>
    </source>
</evidence>
<sequence>MAHLALYRKYRPKGFDHLIGQDHIKKTLLNALNQDSISHAYVFSGPRGTGKTSSAKLFAKAVNCTSGVNGEPCGACDICSDNNPDIIEIDAASNNGVDEIRELRDKIGYTPVYGKYKVYIIDEVHMRATRYSITSFC</sequence>
<keyword evidence="2" id="KW-1185">Reference proteome</keyword>
<evidence type="ECO:0000313" key="1">
    <source>
        <dbReference type="EMBL" id="OHX44825.1"/>
    </source>
</evidence>
<dbReference type="EMBL" id="MBRJ01000040">
    <property type="protein sequence ID" value="OHX44825.1"/>
    <property type="molecule type" value="Genomic_DNA"/>
</dbReference>
<comment type="caution">
    <text evidence="1">The sequence shown here is derived from an EMBL/GenBank/DDBJ whole genome shotgun (WGS) entry which is preliminary data.</text>
</comment>
<evidence type="ECO:0008006" key="3">
    <source>
        <dbReference type="Google" id="ProtNLM"/>
    </source>
</evidence>
<proteinExistence type="predicted"/>
<name>A0ABX3CP05_9BACI</name>
<dbReference type="SUPFAM" id="SSF52540">
    <property type="entry name" value="P-loop containing nucleoside triphosphate hydrolases"/>
    <property type="match status" value="1"/>
</dbReference>
<gene>
    <name evidence="1" type="ORF">BBV17_25330</name>
</gene>
<protein>
    <recommendedName>
        <fullName evidence="3">DNA polymerase III subunit gamma/tau</fullName>
    </recommendedName>
</protein>
<reference evidence="1 2" key="1">
    <citation type="submission" date="2016-07" db="EMBL/GenBank/DDBJ databases">
        <title>Bacillus oceanisediminis whole genome.</title>
        <authorList>
            <person name="Pal Y."/>
            <person name="Verma A."/>
            <person name="Mual P."/>
            <person name="Srinivasan K."/>
        </authorList>
    </citation>
    <scope>NUCLEOTIDE SEQUENCE [LARGE SCALE GENOMIC DNA]</scope>
    <source>
        <strain evidence="1 2">Bhandara28</strain>
    </source>
</reference>
<dbReference type="PANTHER" id="PTHR11669">
    <property type="entry name" value="REPLICATION FACTOR C / DNA POLYMERASE III GAMMA-TAU SUBUNIT"/>
    <property type="match status" value="1"/>
</dbReference>
<dbReference type="PANTHER" id="PTHR11669:SF0">
    <property type="entry name" value="PROTEIN STICHEL-LIKE 2"/>
    <property type="match status" value="1"/>
</dbReference>
<dbReference type="Proteomes" id="UP000180194">
    <property type="component" value="Unassembled WGS sequence"/>
</dbReference>